<gene>
    <name evidence="1" type="ORF">ILYODFUR_029956</name>
</gene>
<protein>
    <submittedName>
        <fullName evidence="1">Uncharacterized protein</fullName>
    </submittedName>
</protein>
<accession>A0ABV0TZY9</accession>
<sequence>MRRRRKEEGRGSISLVFFVLKGFKRPSVSAGSASLLSPFRAAPPWLEETDGCWGRAERMQGVSAAGGSAAHSIITGALPIETFHNKPHNPSMFCKLGSLFSTRKKSRMTRLCKTFKLFLYTLLPNSRACHEEG</sequence>
<dbReference type="Proteomes" id="UP001482620">
    <property type="component" value="Unassembled WGS sequence"/>
</dbReference>
<name>A0ABV0TZY9_9TELE</name>
<dbReference type="EMBL" id="JAHRIQ010050690">
    <property type="protein sequence ID" value="MEQ2238109.1"/>
    <property type="molecule type" value="Genomic_DNA"/>
</dbReference>
<evidence type="ECO:0000313" key="1">
    <source>
        <dbReference type="EMBL" id="MEQ2238109.1"/>
    </source>
</evidence>
<keyword evidence="2" id="KW-1185">Reference proteome</keyword>
<organism evidence="1 2">
    <name type="scientific">Ilyodon furcidens</name>
    <name type="common">goldbreast splitfin</name>
    <dbReference type="NCBI Taxonomy" id="33524"/>
    <lineage>
        <taxon>Eukaryota</taxon>
        <taxon>Metazoa</taxon>
        <taxon>Chordata</taxon>
        <taxon>Craniata</taxon>
        <taxon>Vertebrata</taxon>
        <taxon>Euteleostomi</taxon>
        <taxon>Actinopterygii</taxon>
        <taxon>Neopterygii</taxon>
        <taxon>Teleostei</taxon>
        <taxon>Neoteleostei</taxon>
        <taxon>Acanthomorphata</taxon>
        <taxon>Ovalentaria</taxon>
        <taxon>Atherinomorphae</taxon>
        <taxon>Cyprinodontiformes</taxon>
        <taxon>Goodeidae</taxon>
        <taxon>Ilyodon</taxon>
    </lineage>
</organism>
<comment type="caution">
    <text evidence="1">The sequence shown here is derived from an EMBL/GenBank/DDBJ whole genome shotgun (WGS) entry which is preliminary data.</text>
</comment>
<reference evidence="1 2" key="1">
    <citation type="submission" date="2021-06" db="EMBL/GenBank/DDBJ databases">
        <authorList>
            <person name="Palmer J.M."/>
        </authorList>
    </citation>
    <scope>NUCLEOTIDE SEQUENCE [LARGE SCALE GENOMIC DNA]</scope>
    <source>
        <strain evidence="2">if_2019</strain>
        <tissue evidence="1">Muscle</tissue>
    </source>
</reference>
<evidence type="ECO:0000313" key="2">
    <source>
        <dbReference type="Proteomes" id="UP001482620"/>
    </source>
</evidence>
<proteinExistence type="predicted"/>